<dbReference type="EMBL" id="BBMR01000011">
    <property type="protein sequence ID" value="GAL22105.1"/>
    <property type="molecule type" value="Genomic_DNA"/>
</dbReference>
<protein>
    <submittedName>
        <fullName evidence="1">Nucleoside-diphosphate sugar epimerase/dehydratase</fullName>
    </submittedName>
</protein>
<evidence type="ECO:0000313" key="1">
    <source>
        <dbReference type="EMBL" id="GAL22105.1"/>
    </source>
</evidence>
<gene>
    <name evidence="1" type="ORF">JCM19235_2799</name>
</gene>
<sequence length="65" mass="7318">MTAQEISMDQAEYNQLLDDLLQAAQDYDQQALREIMLQAPTGFVPTDGIGDLVWAQARFNKSQTN</sequence>
<proteinExistence type="predicted"/>
<organism evidence="1 2">
    <name type="scientific">Vibrio maritimus</name>
    <dbReference type="NCBI Taxonomy" id="990268"/>
    <lineage>
        <taxon>Bacteria</taxon>
        <taxon>Pseudomonadati</taxon>
        <taxon>Pseudomonadota</taxon>
        <taxon>Gammaproteobacteria</taxon>
        <taxon>Vibrionales</taxon>
        <taxon>Vibrionaceae</taxon>
        <taxon>Vibrio</taxon>
    </lineage>
</organism>
<dbReference type="Proteomes" id="UP000029228">
    <property type="component" value="Unassembled WGS sequence"/>
</dbReference>
<dbReference type="AlphaFoldDB" id="A0A090S309"/>
<keyword evidence="2" id="KW-1185">Reference proteome</keyword>
<accession>A0A090S309</accession>
<comment type="caution">
    <text evidence="1">The sequence shown here is derived from an EMBL/GenBank/DDBJ whole genome shotgun (WGS) entry which is preliminary data.</text>
</comment>
<evidence type="ECO:0000313" key="2">
    <source>
        <dbReference type="Proteomes" id="UP000029228"/>
    </source>
</evidence>
<dbReference type="STRING" id="990268.JCM19235_2799"/>
<name>A0A090S309_9VIBR</name>
<reference evidence="1 2" key="1">
    <citation type="submission" date="2014-09" db="EMBL/GenBank/DDBJ databases">
        <title>Vibrio maritimus JCM 19235. (C45) whole genome shotgun sequence.</title>
        <authorList>
            <person name="Sawabe T."/>
            <person name="Meirelles P."/>
            <person name="Nakanishi M."/>
            <person name="Sayaka M."/>
            <person name="Hattori M."/>
            <person name="Ohkuma M."/>
        </authorList>
    </citation>
    <scope>NUCLEOTIDE SEQUENCE [LARGE SCALE GENOMIC DNA]</scope>
    <source>
        <strain evidence="2">JCM19235</strain>
    </source>
</reference>